<evidence type="ECO:0000313" key="4">
    <source>
        <dbReference type="Proteomes" id="UP000515160"/>
    </source>
</evidence>
<keyword evidence="4" id="KW-1185">Reference proteome</keyword>
<dbReference type="Proteomes" id="UP000515160">
    <property type="component" value="Chromosome 3"/>
</dbReference>
<dbReference type="OrthoDB" id="10505754at2759"/>
<evidence type="ECO:0000256" key="1">
    <source>
        <dbReference type="SAM" id="Coils"/>
    </source>
</evidence>
<dbReference type="GeneID" id="117570480"/>
<evidence type="ECO:0000259" key="3">
    <source>
        <dbReference type="Pfam" id="PF00147"/>
    </source>
</evidence>
<organism evidence="4 5">
    <name type="scientific">Drosophila albomicans</name>
    <name type="common">Fruit fly</name>
    <dbReference type="NCBI Taxonomy" id="7291"/>
    <lineage>
        <taxon>Eukaryota</taxon>
        <taxon>Metazoa</taxon>
        <taxon>Ecdysozoa</taxon>
        <taxon>Arthropoda</taxon>
        <taxon>Hexapoda</taxon>
        <taxon>Insecta</taxon>
        <taxon>Pterygota</taxon>
        <taxon>Neoptera</taxon>
        <taxon>Endopterygota</taxon>
        <taxon>Diptera</taxon>
        <taxon>Brachycera</taxon>
        <taxon>Muscomorpha</taxon>
        <taxon>Ephydroidea</taxon>
        <taxon>Drosophilidae</taxon>
        <taxon>Drosophila</taxon>
    </lineage>
</organism>
<dbReference type="InterPro" id="IPR014716">
    <property type="entry name" value="Fibrinogen_a/b/g_C_1"/>
</dbReference>
<evidence type="ECO:0000256" key="2">
    <source>
        <dbReference type="SAM" id="SignalP"/>
    </source>
</evidence>
<feature type="signal peptide" evidence="2">
    <location>
        <begin position="1"/>
        <end position="21"/>
    </location>
</feature>
<feature type="coiled-coil region" evidence="1">
    <location>
        <begin position="52"/>
        <end position="79"/>
    </location>
</feature>
<dbReference type="Pfam" id="PF00147">
    <property type="entry name" value="Fibrinogen_C"/>
    <property type="match status" value="1"/>
</dbReference>
<feature type="chain" id="PRO_5039564392" evidence="2">
    <location>
        <begin position="22"/>
        <end position="170"/>
    </location>
</feature>
<dbReference type="InterPro" id="IPR036056">
    <property type="entry name" value="Fibrinogen-like_C"/>
</dbReference>
<sequence>MNISTYTCILSILLVVKQVNSSCSVYSKELDDQCSTYCYQVVKPLLQYVNPVQSMTQELNELQHTIKSQAAEIKNLNELIKSRDMQLAQQINCLGKSTDLHEIRLPTGQIIIVPCESNLLEAGAGWTVIQRRKNDGLDFNRTWSEYNISITSSITSRSITGASSCCSATL</sequence>
<dbReference type="InterPro" id="IPR002181">
    <property type="entry name" value="Fibrinogen_a/b/g_C_dom"/>
</dbReference>
<proteinExistence type="predicted"/>
<dbReference type="SUPFAM" id="SSF56496">
    <property type="entry name" value="Fibrinogen C-terminal domain-like"/>
    <property type="match status" value="1"/>
</dbReference>
<gene>
    <name evidence="5" type="primary">LOC117570480</name>
</gene>
<dbReference type="AlphaFoldDB" id="A0A9C6T148"/>
<reference evidence="5" key="1">
    <citation type="submission" date="2025-08" db="UniProtKB">
        <authorList>
            <consortium name="RefSeq"/>
        </authorList>
    </citation>
    <scope>IDENTIFICATION</scope>
    <source>
        <strain evidence="5">15112-1751.03</strain>
        <tissue evidence="5">Whole Adult</tissue>
    </source>
</reference>
<name>A0A9C6T148_DROAB</name>
<feature type="domain" description="Fibrinogen C-terminal" evidence="3">
    <location>
        <begin position="113"/>
        <end position="147"/>
    </location>
</feature>
<evidence type="ECO:0000313" key="5">
    <source>
        <dbReference type="RefSeq" id="XP_051859548.1"/>
    </source>
</evidence>
<accession>A0A9C6T148</accession>
<dbReference type="Gene3D" id="3.90.215.10">
    <property type="entry name" value="Gamma Fibrinogen, chain A, domain 1"/>
    <property type="match status" value="1"/>
</dbReference>
<dbReference type="RefSeq" id="XP_051859548.1">
    <property type="nucleotide sequence ID" value="XM_052003588.1"/>
</dbReference>
<protein>
    <submittedName>
        <fullName evidence="5">Uncharacterized protein LOC117570480</fullName>
    </submittedName>
</protein>
<keyword evidence="2" id="KW-0732">Signal</keyword>
<keyword evidence="1" id="KW-0175">Coiled coil</keyword>